<feature type="domain" description="Thioredoxin" evidence="1">
    <location>
        <begin position="34"/>
        <end position="189"/>
    </location>
</feature>
<dbReference type="Pfam" id="PF00578">
    <property type="entry name" value="AhpC-TSA"/>
    <property type="match status" value="1"/>
</dbReference>
<dbReference type="PROSITE" id="PS51257">
    <property type="entry name" value="PROKAR_LIPOPROTEIN"/>
    <property type="match status" value="1"/>
</dbReference>
<dbReference type="InterPro" id="IPR000866">
    <property type="entry name" value="AhpC/TSA"/>
</dbReference>
<organism evidence="2">
    <name type="scientific">marine metagenome</name>
    <dbReference type="NCBI Taxonomy" id="408172"/>
    <lineage>
        <taxon>unclassified sequences</taxon>
        <taxon>metagenomes</taxon>
        <taxon>ecological metagenomes</taxon>
    </lineage>
</organism>
<dbReference type="InterPro" id="IPR036249">
    <property type="entry name" value="Thioredoxin-like_sf"/>
</dbReference>
<dbReference type="Gene3D" id="3.40.30.10">
    <property type="entry name" value="Glutaredoxin"/>
    <property type="match status" value="1"/>
</dbReference>
<protein>
    <recommendedName>
        <fullName evidence="1">Thioredoxin domain-containing protein</fullName>
    </recommendedName>
</protein>
<dbReference type="EMBL" id="UINC01014076">
    <property type="protein sequence ID" value="SVA60293.1"/>
    <property type="molecule type" value="Genomic_DNA"/>
</dbReference>
<evidence type="ECO:0000259" key="1">
    <source>
        <dbReference type="PROSITE" id="PS51352"/>
    </source>
</evidence>
<dbReference type="PANTHER" id="PTHR42852">
    <property type="entry name" value="THIOL:DISULFIDE INTERCHANGE PROTEIN DSBE"/>
    <property type="match status" value="1"/>
</dbReference>
<sequence>MNHRRPLHFSLAAITLTIACATSSQAQSNPISSKELGAPWPDWELPDFQPKSPKFDKTYGLEHFRGRVTFVALLATWCSYCQSQIEKMEEMKKEFEARRVKVNIIAVNIASGQTSQIEFASRCSFPLFQDNEFENAFGRHEGRKDDYYIYNERGELFDYYAYQGKRESDLTTTEGYANIKQAILDAAFKSRLSVDTVAAVKIEGIEGRTYRIDYSENLDDKKEWKPLKTITLETNQFYYFDLEATRLHKRRFYRVEEMP</sequence>
<gene>
    <name evidence="2" type="ORF">METZ01_LOCUS113147</name>
</gene>
<dbReference type="AlphaFoldDB" id="A0A381X7U6"/>
<name>A0A381X7U6_9ZZZZ</name>
<dbReference type="CDD" id="cd02966">
    <property type="entry name" value="TlpA_like_family"/>
    <property type="match status" value="1"/>
</dbReference>
<dbReference type="SUPFAM" id="SSF52833">
    <property type="entry name" value="Thioredoxin-like"/>
    <property type="match status" value="1"/>
</dbReference>
<dbReference type="GO" id="GO:0016209">
    <property type="term" value="F:antioxidant activity"/>
    <property type="evidence" value="ECO:0007669"/>
    <property type="project" value="InterPro"/>
</dbReference>
<dbReference type="PROSITE" id="PS51352">
    <property type="entry name" value="THIOREDOXIN_2"/>
    <property type="match status" value="1"/>
</dbReference>
<accession>A0A381X7U6</accession>
<proteinExistence type="predicted"/>
<reference evidence="2" key="1">
    <citation type="submission" date="2018-05" db="EMBL/GenBank/DDBJ databases">
        <authorList>
            <person name="Lanie J.A."/>
            <person name="Ng W.-L."/>
            <person name="Kazmierczak K.M."/>
            <person name="Andrzejewski T.M."/>
            <person name="Davidsen T.M."/>
            <person name="Wayne K.J."/>
            <person name="Tettelin H."/>
            <person name="Glass J.I."/>
            <person name="Rusch D."/>
            <person name="Podicherti R."/>
            <person name="Tsui H.-C.T."/>
            <person name="Winkler M.E."/>
        </authorList>
    </citation>
    <scope>NUCLEOTIDE SEQUENCE</scope>
</reference>
<dbReference type="InterPro" id="IPR013766">
    <property type="entry name" value="Thioredoxin_domain"/>
</dbReference>
<dbReference type="InterPro" id="IPR050553">
    <property type="entry name" value="Thioredoxin_ResA/DsbE_sf"/>
</dbReference>
<evidence type="ECO:0000313" key="2">
    <source>
        <dbReference type="EMBL" id="SVA60293.1"/>
    </source>
</evidence>
<dbReference type="PANTHER" id="PTHR42852:SF13">
    <property type="entry name" value="PROTEIN DIPZ"/>
    <property type="match status" value="1"/>
</dbReference>
<dbReference type="GO" id="GO:0016491">
    <property type="term" value="F:oxidoreductase activity"/>
    <property type="evidence" value="ECO:0007669"/>
    <property type="project" value="InterPro"/>
</dbReference>